<gene>
    <name evidence="2" type="ORF">LCGC14_2311920</name>
</gene>
<protein>
    <submittedName>
        <fullName evidence="2">Uncharacterized protein</fullName>
    </submittedName>
</protein>
<dbReference type="AlphaFoldDB" id="A0A0F9EXU8"/>
<proteinExistence type="predicted"/>
<name>A0A0F9EXU8_9ZZZZ</name>
<feature type="region of interest" description="Disordered" evidence="1">
    <location>
        <begin position="1"/>
        <end position="32"/>
    </location>
</feature>
<organism evidence="2">
    <name type="scientific">marine sediment metagenome</name>
    <dbReference type="NCBI Taxonomy" id="412755"/>
    <lineage>
        <taxon>unclassified sequences</taxon>
        <taxon>metagenomes</taxon>
        <taxon>ecological metagenomes</taxon>
    </lineage>
</organism>
<reference evidence="2" key="1">
    <citation type="journal article" date="2015" name="Nature">
        <title>Complex archaea that bridge the gap between prokaryotes and eukaryotes.</title>
        <authorList>
            <person name="Spang A."/>
            <person name="Saw J.H."/>
            <person name="Jorgensen S.L."/>
            <person name="Zaremba-Niedzwiedzka K."/>
            <person name="Martijn J."/>
            <person name="Lind A.E."/>
            <person name="van Eijk R."/>
            <person name="Schleper C."/>
            <person name="Guy L."/>
            <person name="Ettema T.J."/>
        </authorList>
    </citation>
    <scope>NUCLEOTIDE SEQUENCE</scope>
</reference>
<accession>A0A0F9EXU8</accession>
<comment type="caution">
    <text evidence="2">The sequence shown here is derived from an EMBL/GenBank/DDBJ whole genome shotgun (WGS) entry which is preliminary data.</text>
</comment>
<evidence type="ECO:0000313" key="2">
    <source>
        <dbReference type="EMBL" id="KKL49795.1"/>
    </source>
</evidence>
<sequence length="99" mass="10649">DKGQDNADRASNGRFRPGCKGGPGKPAGTKDGASLLRSALAALDAAHPEGAQGWLEEQAERYPKEFLGFIKAILPRDSKVTLEQEITVNDWIARMARSA</sequence>
<dbReference type="EMBL" id="LAZR01032831">
    <property type="protein sequence ID" value="KKL49795.1"/>
    <property type="molecule type" value="Genomic_DNA"/>
</dbReference>
<evidence type="ECO:0000256" key="1">
    <source>
        <dbReference type="SAM" id="MobiDB-lite"/>
    </source>
</evidence>
<feature type="non-terminal residue" evidence="2">
    <location>
        <position position="1"/>
    </location>
</feature>